<evidence type="ECO:0008006" key="3">
    <source>
        <dbReference type="Google" id="ProtNLM"/>
    </source>
</evidence>
<proteinExistence type="predicted"/>
<accession>A0ABV0JD12</accession>
<reference evidence="1 2" key="1">
    <citation type="submission" date="2022-04" db="EMBL/GenBank/DDBJ databases">
        <title>Positive selection, recombination, and allopatry shape intraspecific diversity of widespread and dominant cyanobacteria.</title>
        <authorList>
            <person name="Wei J."/>
            <person name="Shu W."/>
            <person name="Hu C."/>
        </authorList>
    </citation>
    <scope>NUCLEOTIDE SEQUENCE [LARGE SCALE GENOMIC DNA]</scope>
    <source>
        <strain evidence="1 2">GB2-A4</strain>
    </source>
</reference>
<organism evidence="1 2">
    <name type="scientific">Trichocoleus desertorum GB2-A4</name>
    <dbReference type="NCBI Taxonomy" id="2933944"/>
    <lineage>
        <taxon>Bacteria</taxon>
        <taxon>Bacillati</taxon>
        <taxon>Cyanobacteriota</taxon>
        <taxon>Cyanophyceae</taxon>
        <taxon>Leptolyngbyales</taxon>
        <taxon>Trichocoleusaceae</taxon>
        <taxon>Trichocoleus</taxon>
    </lineage>
</organism>
<sequence>MPDLYRPPSGIDFAGALSNLYNEGKPGILSTKDGKLKGKILSLHPQIRVTIDGKAGCIILTPQQFQECWEFE</sequence>
<dbReference type="Proteomes" id="UP001464891">
    <property type="component" value="Unassembled WGS sequence"/>
</dbReference>
<gene>
    <name evidence="1" type="ORF">NC998_21325</name>
</gene>
<evidence type="ECO:0000313" key="1">
    <source>
        <dbReference type="EMBL" id="MEP0819645.1"/>
    </source>
</evidence>
<keyword evidence="2" id="KW-1185">Reference proteome</keyword>
<evidence type="ECO:0000313" key="2">
    <source>
        <dbReference type="Proteomes" id="UP001464891"/>
    </source>
</evidence>
<protein>
    <recommendedName>
        <fullName evidence="3">DUF2642 domain-containing protein</fullName>
    </recommendedName>
</protein>
<name>A0ABV0JD12_9CYAN</name>
<dbReference type="EMBL" id="JAMPKM010000015">
    <property type="protein sequence ID" value="MEP0819645.1"/>
    <property type="molecule type" value="Genomic_DNA"/>
</dbReference>
<dbReference type="RefSeq" id="WP_190440763.1">
    <property type="nucleotide sequence ID" value="NZ_JAMPKM010000015.1"/>
</dbReference>
<comment type="caution">
    <text evidence="1">The sequence shown here is derived from an EMBL/GenBank/DDBJ whole genome shotgun (WGS) entry which is preliminary data.</text>
</comment>